<keyword evidence="1" id="KW-0812">Transmembrane</keyword>
<feature type="transmembrane region" description="Helical" evidence="1">
    <location>
        <begin position="128"/>
        <end position="149"/>
    </location>
</feature>
<sequence>MAVEEKNVTSVAPKESIEALEKQLTKRNEQYVFDLKKKLQESALNETTIKATVYEVVSVLVKEQKKGTTARQLFGTPSEYVSKLANRPAPVKANKLWEIWLDNSLLLLVFLAGMGGVINLISKTSQSVSSFGLITMILAAFSGGYVFYIMDKYVYRYARENIPKEKRPGLIKSTAIMMLILLAWFAVFSFAAFIPASINPQLDPVVNLILAGVTFGVRYLLKKRFGIQGTILRPN</sequence>
<dbReference type="AlphaFoldDB" id="A0A430AG04"/>
<dbReference type="PIRSF" id="PIRSF033111">
    <property type="entry name" value="UCP033111"/>
    <property type="match status" value="1"/>
</dbReference>
<name>A0A430AG04_9ENTE</name>
<keyword evidence="3" id="KW-1185">Reference proteome</keyword>
<feature type="transmembrane region" description="Helical" evidence="1">
    <location>
        <begin position="170"/>
        <end position="198"/>
    </location>
</feature>
<dbReference type="SUPFAM" id="SSF158560">
    <property type="entry name" value="BH3980-like"/>
    <property type="match status" value="1"/>
</dbReference>
<evidence type="ECO:0008006" key="4">
    <source>
        <dbReference type="Google" id="ProtNLM"/>
    </source>
</evidence>
<dbReference type="InterPro" id="IPR009214">
    <property type="entry name" value="DUF1129"/>
</dbReference>
<feature type="transmembrane region" description="Helical" evidence="1">
    <location>
        <begin position="204"/>
        <end position="221"/>
    </location>
</feature>
<protein>
    <recommendedName>
        <fullName evidence="4">DUF1129 domain-containing protein</fullName>
    </recommendedName>
</protein>
<keyword evidence="1" id="KW-0472">Membrane</keyword>
<gene>
    <name evidence="2" type="ORF">CBF30_06085</name>
</gene>
<accession>A0A430AG04</accession>
<feature type="transmembrane region" description="Helical" evidence="1">
    <location>
        <begin position="105"/>
        <end position="122"/>
    </location>
</feature>
<evidence type="ECO:0000313" key="2">
    <source>
        <dbReference type="EMBL" id="RSU06835.1"/>
    </source>
</evidence>
<evidence type="ECO:0000313" key="3">
    <source>
        <dbReference type="Proteomes" id="UP000288669"/>
    </source>
</evidence>
<dbReference type="Pfam" id="PF06570">
    <property type="entry name" value="DUF1129"/>
    <property type="match status" value="1"/>
</dbReference>
<proteinExistence type="predicted"/>
<dbReference type="Proteomes" id="UP000288669">
    <property type="component" value="Unassembled WGS sequence"/>
</dbReference>
<keyword evidence="1" id="KW-1133">Transmembrane helix</keyword>
<reference evidence="2 3" key="1">
    <citation type="submission" date="2017-05" db="EMBL/GenBank/DDBJ databases">
        <title>Vagococcus spp. assemblies.</title>
        <authorList>
            <person name="Gulvik C.A."/>
        </authorList>
    </citation>
    <scope>NUCLEOTIDE SEQUENCE [LARGE SCALE GENOMIC DNA]</scope>
    <source>
        <strain evidence="2 3">DSM 24756</strain>
    </source>
</reference>
<evidence type="ECO:0000256" key="1">
    <source>
        <dbReference type="SAM" id="Phobius"/>
    </source>
</evidence>
<comment type="caution">
    <text evidence="2">The sequence shown here is derived from an EMBL/GenBank/DDBJ whole genome shotgun (WGS) entry which is preliminary data.</text>
</comment>
<dbReference type="EMBL" id="NGJZ01000002">
    <property type="protein sequence ID" value="RSU06835.1"/>
    <property type="molecule type" value="Genomic_DNA"/>
</dbReference>
<organism evidence="2 3">
    <name type="scientific">Vagococcus entomophilus</name>
    <dbReference type="NCBI Taxonomy" id="1160095"/>
    <lineage>
        <taxon>Bacteria</taxon>
        <taxon>Bacillati</taxon>
        <taxon>Bacillota</taxon>
        <taxon>Bacilli</taxon>
        <taxon>Lactobacillales</taxon>
        <taxon>Enterococcaceae</taxon>
        <taxon>Vagococcus</taxon>
    </lineage>
</organism>
<dbReference type="RefSeq" id="WP_126823839.1">
    <property type="nucleotide sequence ID" value="NZ_JBHLWU010000002.1"/>
</dbReference>
<dbReference type="OrthoDB" id="2360056at2"/>